<evidence type="ECO:0000256" key="1">
    <source>
        <dbReference type="SAM" id="MobiDB-lite"/>
    </source>
</evidence>
<comment type="caution">
    <text evidence="2">The sequence shown here is derived from an EMBL/GenBank/DDBJ whole genome shotgun (WGS) entry which is preliminary data.</text>
</comment>
<evidence type="ECO:0000313" key="3">
    <source>
        <dbReference type="Proteomes" id="UP000030848"/>
    </source>
</evidence>
<proteinExistence type="predicted"/>
<sequence>MVQTPDEQVDRDPLDSLRNANFPGIERTFVPFPVRRSVPTGPG</sequence>
<feature type="region of interest" description="Disordered" evidence="1">
    <location>
        <begin position="1"/>
        <end position="20"/>
    </location>
</feature>
<name>A0A837DCN1_9PSEU</name>
<protein>
    <submittedName>
        <fullName evidence="2">Uncharacterized protein</fullName>
    </submittedName>
</protein>
<reference evidence="2 3" key="1">
    <citation type="submission" date="2014-10" db="EMBL/GenBank/DDBJ databases">
        <title>Genome sequence of Micropolyspora internatus JCM3315.</title>
        <authorList>
            <person name="Shin S.-K."/>
            <person name="Yi H."/>
        </authorList>
    </citation>
    <scope>NUCLEOTIDE SEQUENCE [LARGE SCALE GENOMIC DNA]</scope>
    <source>
        <strain evidence="2 3">JCM 3315</strain>
    </source>
</reference>
<accession>A0A837DCN1</accession>
<evidence type="ECO:0000313" key="2">
    <source>
        <dbReference type="EMBL" id="KHF45659.1"/>
    </source>
</evidence>
<organism evidence="2 3">
    <name type="scientific">Saccharomonospora viridis</name>
    <dbReference type="NCBI Taxonomy" id="1852"/>
    <lineage>
        <taxon>Bacteria</taxon>
        <taxon>Bacillati</taxon>
        <taxon>Actinomycetota</taxon>
        <taxon>Actinomycetes</taxon>
        <taxon>Pseudonocardiales</taxon>
        <taxon>Pseudonocardiaceae</taxon>
        <taxon>Saccharomonospora</taxon>
    </lineage>
</organism>
<dbReference type="AlphaFoldDB" id="A0A837DCN1"/>
<gene>
    <name evidence="2" type="ORF">MINT15_08760</name>
</gene>
<dbReference type="EMBL" id="JRZE01000002">
    <property type="protein sequence ID" value="KHF45659.1"/>
    <property type="molecule type" value="Genomic_DNA"/>
</dbReference>
<dbReference type="Proteomes" id="UP000030848">
    <property type="component" value="Unassembled WGS sequence"/>
</dbReference>